<feature type="chain" id="PRO_5035207390" description="DUF4789 domain-containing protein" evidence="1">
    <location>
        <begin position="23"/>
        <end position="458"/>
    </location>
</feature>
<dbReference type="Proteomes" id="UP000789390">
    <property type="component" value="Unassembled WGS sequence"/>
</dbReference>
<evidence type="ECO:0000313" key="4">
    <source>
        <dbReference type="Proteomes" id="UP000789390"/>
    </source>
</evidence>
<dbReference type="AlphaFoldDB" id="A0A8J2W9T4"/>
<dbReference type="OrthoDB" id="6328618at2759"/>
<dbReference type="InterPro" id="IPR031993">
    <property type="entry name" value="DUF4789"/>
</dbReference>
<feature type="domain" description="DUF4789" evidence="2">
    <location>
        <begin position="371"/>
        <end position="435"/>
    </location>
</feature>
<gene>
    <name evidence="3" type="ORF">DGAL_LOCUS13871</name>
</gene>
<proteinExistence type="predicted"/>
<dbReference type="Pfam" id="PF16033">
    <property type="entry name" value="DUF4789"/>
    <property type="match status" value="4"/>
</dbReference>
<feature type="domain" description="DUF4789" evidence="2">
    <location>
        <begin position="216"/>
        <end position="267"/>
    </location>
</feature>
<dbReference type="PANTHER" id="PTHR21177:SF4">
    <property type="entry name" value="IP06524P"/>
    <property type="match status" value="1"/>
</dbReference>
<organism evidence="3 4">
    <name type="scientific">Daphnia galeata</name>
    <dbReference type="NCBI Taxonomy" id="27404"/>
    <lineage>
        <taxon>Eukaryota</taxon>
        <taxon>Metazoa</taxon>
        <taxon>Ecdysozoa</taxon>
        <taxon>Arthropoda</taxon>
        <taxon>Crustacea</taxon>
        <taxon>Branchiopoda</taxon>
        <taxon>Diplostraca</taxon>
        <taxon>Cladocera</taxon>
        <taxon>Anomopoda</taxon>
        <taxon>Daphniidae</taxon>
        <taxon>Daphnia</taxon>
    </lineage>
</organism>
<feature type="signal peptide" evidence="1">
    <location>
        <begin position="1"/>
        <end position="22"/>
    </location>
</feature>
<evidence type="ECO:0000313" key="3">
    <source>
        <dbReference type="EMBL" id="CAH0110308.1"/>
    </source>
</evidence>
<evidence type="ECO:0000256" key="1">
    <source>
        <dbReference type="SAM" id="SignalP"/>
    </source>
</evidence>
<dbReference type="EMBL" id="CAKKLH010000302">
    <property type="protein sequence ID" value="CAH0110308.1"/>
    <property type="molecule type" value="Genomic_DNA"/>
</dbReference>
<feature type="domain" description="DUF4789" evidence="2">
    <location>
        <begin position="123"/>
        <end position="167"/>
    </location>
</feature>
<keyword evidence="4" id="KW-1185">Reference proteome</keyword>
<feature type="domain" description="DUF4789" evidence="2">
    <location>
        <begin position="77"/>
        <end position="120"/>
    </location>
</feature>
<dbReference type="PANTHER" id="PTHR21177">
    <property type="entry name" value="IP06524P-RELATED"/>
    <property type="match status" value="1"/>
</dbReference>
<reference evidence="3" key="1">
    <citation type="submission" date="2021-11" db="EMBL/GenBank/DDBJ databases">
        <authorList>
            <person name="Schell T."/>
        </authorList>
    </citation>
    <scope>NUCLEOTIDE SEQUENCE</scope>
    <source>
        <strain evidence="3">M5</strain>
    </source>
</reference>
<protein>
    <recommendedName>
        <fullName evidence="2">DUF4789 domain-containing protein</fullName>
    </recommendedName>
</protein>
<sequence>MTIKWLIVCVFLLMVGADMVEGRQRSLIKTCPEGYELVENPVSGKAECTCLAYHLYWPLNGICYREMTQGPCKPGHKLIWNSELEKAECQCPPFWSRLTSDGECYEEYTQGPCQKGQLLIQERCTCSQNLTMHYHPDSGQCFELYTRGPCSSGKVLNFNYRALRPECVCQEGHVEWNDDNCYPINTQRVGPCNTTQCPEETPISCFVSDADASTVSSARCACLPASSLMDNGRCYVAYNQGPCEYGHWFVYDRTQQPAKCLPKKNCQRFDNWYSWPQDGNCYKQWRQGPCPFGELFYLDPETGRTSCQCQNSWLTHLFEGKCYEHHSVGPCPAGKYFNFDPITQKTGCTCFTAFAPDAEKGICVEKLTQDKCPLGQLIIADSITGHSKCDCKEDTMKQNYWLADGKCYQHLKQGPCSKSMIFRLDDQTSLPACLPPIVGSSSIRKKRKAFNKLSSFGH</sequence>
<accession>A0A8J2W9T4</accession>
<comment type="caution">
    <text evidence="3">The sequence shown here is derived from an EMBL/GenBank/DDBJ whole genome shotgun (WGS) entry which is preliminary data.</text>
</comment>
<keyword evidence="1" id="KW-0732">Signal</keyword>
<name>A0A8J2W9T4_9CRUS</name>
<evidence type="ECO:0000259" key="2">
    <source>
        <dbReference type="Pfam" id="PF16033"/>
    </source>
</evidence>